<evidence type="ECO:0000313" key="2">
    <source>
        <dbReference type="EMBL" id="AFK51645.1"/>
    </source>
</evidence>
<evidence type="ECO:0000256" key="1">
    <source>
        <dbReference type="SAM" id="Phobius"/>
    </source>
</evidence>
<reference evidence="2 3" key="1">
    <citation type="journal article" date="2012" name="J. Bacteriol.">
        <title>Complete genome sequence of the hyperthermophilic cellulolytic Crenarchaeon 'Thermogladius cellulolyticus' 1633.</title>
        <authorList>
            <person name="Mardanov A.V."/>
            <person name="Kochetkova T.V."/>
            <person name="Beletsky A.V."/>
            <person name="Bonch-Osmolovskaya E.A."/>
            <person name="Ravin N.V."/>
            <person name="Skryabin K.G."/>
        </authorList>
    </citation>
    <scope>NUCLEOTIDE SEQUENCE [LARGE SCALE GENOMIC DNA]</scope>
    <source>
        <strain evidence="3">DSM 22663 / VKM B-2946 / 1633</strain>
    </source>
</reference>
<keyword evidence="3" id="KW-1185">Reference proteome</keyword>
<dbReference type="RefSeq" id="WP_014737895.1">
    <property type="nucleotide sequence ID" value="NC_017954.1"/>
</dbReference>
<dbReference type="eggNOG" id="arCOG08837">
    <property type="taxonomic scope" value="Archaea"/>
</dbReference>
<dbReference type="AlphaFoldDB" id="I3TFV7"/>
<keyword evidence="1" id="KW-0812">Transmembrane</keyword>
<keyword evidence="1" id="KW-0472">Membrane</keyword>
<evidence type="ECO:0000313" key="3">
    <source>
        <dbReference type="Proteomes" id="UP000005270"/>
    </source>
</evidence>
<dbReference type="KEGG" id="thg:TCELL_1222"/>
<proteinExistence type="predicted"/>
<keyword evidence="1" id="KW-1133">Transmembrane helix</keyword>
<accession>I3TFV7</accession>
<feature type="transmembrane region" description="Helical" evidence="1">
    <location>
        <begin position="7"/>
        <end position="29"/>
    </location>
</feature>
<dbReference type="STRING" id="1184251.TCELL_1222"/>
<protein>
    <submittedName>
        <fullName evidence="2">Uncharacterized protein</fullName>
    </submittedName>
</protein>
<dbReference type="OrthoDB" id="19375at2157"/>
<dbReference type="Proteomes" id="UP000005270">
    <property type="component" value="Chromosome"/>
</dbReference>
<dbReference type="GeneID" id="13013541"/>
<dbReference type="HOGENOM" id="CLU_732848_0_0_2"/>
<name>I3TFV7_THEC1</name>
<gene>
    <name evidence="2" type="ordered locus">TCELL_1222</name>
</gene>
<dbReference type="InParanoid" id="I3TFV7"/>
<dbReference type="EMBL" id="CP003531">
    <property type="protein sequence ID" value="AFK51645.1"/>
    <property type="molecule type" value="Genomic_DNA"/>
</dbReference>
<organism evidence="2 3">
    <name type="scientific">Thermogladius calderae (strain DSM 22663 / VKM B-2946 / 1633)</name>
    <dbReference type="NCBI Taxonomy" id="1184251"/>
    <lineage>
        <taxon>Archaea</taxon>
        <taxon>Thermoproteota</taxon>
        <taxon>Thermoprotei</taxon>
        <taxon>Desulfurococcales</taxon>
        <taxon>Desulfurococcaceae</taxon>
        <taxon>Thermogladius</taxon>
    </lineage>
</organism>
<sequence length="377" mass="41691">MKEIVEYVLAFIILLSVIPVFNMMVNVYYKPLVRTPQTNVVDIYATAVSLALSNAFSNGNLTPELPELYNSIVSYVKSAVGETIYSRYGFNATVSSGITGVTVSGGSLVVKTLYNGTLAVLLVFKGGAWSTLSKASPDAFDPSSGTYTYTFTLQNTPQAVVAVLESSSARFVNYWFQDPSASAYLYSSSGNVMLAVSNSLLSTVKAYNHPNFSTVYNTTLLYYANNTFNAYSSTYYEPLVWVVFNPGSYDNVTLNRSSIGYYSRLTGAWNSTYSTLRTFVGESHVTVNLTCQWYSGNYYCSNPVYVSSWANTRNLTLPISNLVMTVLYDGSNSITAPVYRGVFSVGERPPSSGYWETTFYVRLGVFDYVVDVKVWQR</sequence>